<comment type="caution">
    <text evidence="1">The sequence shown here is derived from an EMBL/GenBank/DDBJ whole genome shotgun (WGS) entry which is preliminary data.</text>
</comment>
<reference evidence="1 2" key="1">
    <citation type="submission" date="2019-06" db="EMBL/GenBank/DDBJ databases">
        <title>Genomic Encyclopedia of Type Strains, Phase IV (KMG-V): Genome sequencing to study the core and pangenomes of soil and plant-associated prokaryotes.</title>
        <authorList>
            <person name="Whitman W."/>
        </authorList>
    </citation>
    <scope>NUCLEOTIDE SEQUENCE [LARGE SCALE GENOMIC DNA]</scope>
    <source>
        <strain evidence="1 2">BR 10355</strain>
    </source>
</reference>
<evidence type="ECO:0000313" key="1">
    <source>
        <dbReference type="EMBL" id="TWB93117.1"/>
    </source>
</evidence>
<dbReference type="AlphaFoldDB" id="A0A560LCS8"/>
<protein>
    <submittedName>
        <fullName evidence="1">Uncharacterized protein</fullName>
    </submittedName>
</protein>
<sequence>MAHLEFDAIVVFQWRVDGHVIQCAGQPEFGRRPENRN</sequence>
<gene>
    <name evidence="1" type="ORF">FBZ93_111156</name>
</gene>
<organism evidence="1 2">
    <name type="scientific">Bradyrhizobium macuxiense</name>
    <dbReference type="NCBI Taxonomy" id="1755647"/>
    <lineage>
        <taxon>Bacteria</taxon>
        <taxon>Pseudomonadati</taxon>
        <taxon>Pseudomonadota</taxon>
        <taxon>Alphaproteobacteria</taxon>
        <taxon>Hyphomicrobiales</taxon>
        <taxon>Nitrobacteraceae</taxon>
        <taxon>Bradyrhizobium</taxon>
    </lineage>
</organism>
<keyword evidence="2" id="KW-1185">Reference proteome</keyword>
<dbReference type="Proteomes" id="UP000321304">
    <property type="component" value="Unassembled WGS sequence"/>
</dbReference>
<dbReference type="EMBL" id="VITY01000011">
    <property type="protein sequence ID" value="TWB93117.1"/>
    <property type="molecule type" value="Genomic_DNA"/>
</dbReference>
<evidence type="ECO:0000313" key="2">
    <source>
        <dbReference type="Proteomes" id="UP000321304"/>
    </source>
</evidence>
<proteinExistence type="predicted"/>
<name>A0A560LCS8_9BRAD</name>
<accession>A0A560LCS8</accession>